<evidence type="ECO:0000256" key="6">
    <source>
        <dbReference type="SAM" id="Phobius"/>
    </source>
</evidence>
<sequence length="680" mass="76980">MYGAVRDSDDDERNSLLPRGRNEASQNIKPASYTGLVVNRFLIILLLAGLVGISITLQSFQTQLNVQLSTDEEKIHFLEATVEAQGKIIERFNQSVTNADVVEELNTMEDRWDRERGELFAQLNTTKAEVRVELDKAMTMLDQTVKLAEAQIQEDIKAVKWNITEMAANTNDRFTMENNFMIYQVAGTFTVLSCLISMWHMGSHINKMEQPAIQRKILAILWMCPIYAVSSCLSLVIADYAGYFAILKDFYEAYIIYQFLSFCISAIGGGDREKVVDALSKEVGHLTPPFRFCFCCKKHYENDRAMASAILLQCQGFAMQFVFWKPVISIGQFFCKKYSYYGPFATDAMDWKSLQFWMSIIVNISTFVAFAGLLKFYHAVDTDLAWCRPFAKFLCIKGVVFMTFWQGMALKILAETTDVGSDANTADDWSEKVQNFLICLEMLLFSIAHFYCFPVDEWQPGYKVNYRKAKFGETMALNDFFTDLKIILTSDDSRKKKKRASSKKPSESTIPEEDDESETQDGSVFSGMGSSVDEEEESKNALVQALKSYDDDEDDDELPPTQQNDLVDAERRLGNMLDDMLFSPRSVPEDPSHTSVDDNDVIKTEEISRDEETGHIEEGTSKETTGLLTGASGETLTNNLKPSIFTVISQHQSMEEDTEVEEGIENQENGKEDSGNPKEE</sequence>
<evidence type="ECO:0000256" key="2">
    <source>
        <dbReference type="ARBA" id="ARBA00022692"/>
    </source>
</evidence>
<feature type="region of interest" description="Disordered" evidence="5">
    <location>
        <begin position="575"/>
        <end position="680"/>
    </location>
</feature>
<keyword evidence="2 6" id="KW-0812">Transmembrane</keyword>
<accession>A0A448Z7T3</accession>
<evidence type="ECO:0000313" key="8">
    <source>
        <dbReference type="Proteomes" id="UP000291116"/>
    </source>
</evidence>
<feature type="transmembrane region" description="Helical" evidence="6">
    <location>
        <begin position="37"/>
        <end position="57"/>
    </location>
</feature>
<dbReference type="EMBL" id="CAACVS010000153">
    <property type="protein sequence ID" value="VEU38086.1"/>
    <property type="molecule type" value="Genomic_DNA"/>
</dbReference>
<proteinExistence type="predicted"/>
<feature type="region of interest" description="Disordered" evidence="5">
    <location>
        <begin position="496"/>
        <end position="540"/>
    </location>
</feature>
<evidence type="ECO:0000313" key="7">
    <source>
        <dbReference type="EMBL" id="VEU38086.1"/>
    </source>
</evidence>
<feature type="transmembrane region" description="Helical" evidence="6">
    <location>
        <begin position="219"/>
        <end position="238"/>
    </location>
</feature>
<evidence type="ECO:0000256" key="1">
    <source>
        <dbReference type="ARBA" id="ARBA00004141"/>
    </source>
</evidence>
<comment type="subcellular location">
    <subcellularLocation>
        <location evidence="1">Membrane</location>
        <topology evidence="1">Multi-pass membrane protein</topology>
    </subcellularLocation>
</comment>
<keyword evidence="8" id="KW-1185">Reference proteome</keyword>
<dbReference type="Pfam" id="PF03619">
    <property type="entry name" value="Solute_trans_a"/>
    <property type="match status" value="1"/>
</dbReference>
<dbReference type="AlphaFoldDB" id="A0A448Z7T3"/>
<dbReference type="GO" id="GO:0016020">
    <property type="term" value="C:membrane"/>
    <property type="evidence" value="ECO:0007669"/>
    <property type="project" value="UniProtKB-SubCell"/>
</dbReference>
<evidence type="ECO:0000256" key="4">
    <source>
        <dbReference type="ARBA" id="ARBA00023136"/>
    </source>
</evidence>
<reference evidence="7 8" key="1">
    <citation type="submission" date="2019-01" db="EMBL/GenBank/DDBJ databases">
        <authorList>
            <person name="Ferrante I. M."/>
        </authorList>
    </citation>
    <scope>NUCLEOTIDE SEQUENCE [LARGE SCALE GENOMIC DNA]</scope>
    <source>
        <strain evidence="7 8">B856</strain>
    </source>
</reference>
<feature type="compositionally biased region" description="Acidic residues" evidence="5">
    <location>
        <begin position="510"/>
        <end position="519"/>
    </location>
</feature>
<organism evidence="7 8">
    <name type="scientific">Pseudo-nitzschia multistriata</name>
    <dbReference type="NCBI Taxonomy" id="183589"/>
    <lineage>
        <taxon>Eukaryota</taxon>
        <taxon>Sar</taxon>
        <taxon>Stramenopiles</taxon>
        <taxon>Ochrophyta</taxon>
        <taxon>Bacillariophyta</taxon>
        <taxon>Bacillariophyceae</taxon>
        <taxon>Bacillariophycidae</taxon>
        <taxon>Bacillariales</taxon>
        <taxon>Bacillariaceae</taxon>
        <taxon>Pseudo-nitzschia</taxon>
    </lineage>
</organism>
<evidence type="ECO:0000256" key="5">
    <source>
        <dbReference type="SAM" id="MobiDB-lite"/>
    </source>
</evidence>
<feature type="compositionally biased region" description="Basic and acidic residues" evidence="5">
    <location>
        <begin position="587"/>
        <end position="621"/>
    </location>
</feature>
<dbReference type="OrthoDB" id="5348404at2759"/>
<feature type="compositionally biased region" description="Acidic residues" evidence="5">
    <location>
        <begin position="655"/>
        <end position="665"/>
    </location>
</feature>
<feature type="transmembrane region" description="Helical" evidence="6">
    <location>
        <begin position="180"/>
        <end position="199"/>
    </location>
</feature>
<feature type="transmembrane region" description="Helical" evidence="6">
    <location>
        <begin position="250"/>
        <end position="270"/>
    </location>
</feature>
<dbReference type="SMART" id="SM01417">
    <property type="entry name" value="Solute_trans_a"/>
    <property type="match status" value="1"/>
</dbReference>
<feature type="compositionally biased region" description="Polar residues" evidence="5">
    <location>
        <begin position="622"/>
        <end position="652"/>
    </location>
</feature>
<protein>
    <submittedName>
        <fullName evidence="7">Uncharacterized protein</fullName>
    </submittedName>
</protein>
<evidence type="ECO:0000256" key="3">
    <source>
        <dbReference type="ARBA" id="ARBA00022989"/>
    </source>
</evidence>
<keyword evidence="3 6" id="KW-1133">Transmembrane helix</keyword>
<feature type="compositionally biased region" description="Basic and acidic residues" evidence="5">
    <location>
        <begin position="668"/>
        <end position="680"/>
    </location>
</feature>
<keyword evidence="4 6" id="KW-0472">Membrane</keyword>
<dbReference type="Proteomes" id="UP000291116">
    <property type="component" value="Unassembled WGS sequence"/>
</dbReference>
<dbReference type="InterPro" id="IPR005178">
    <property type="entry name" value="Ostalpha/TMEM184C"/>
</dbReference>
<feature type="transmembrane region" description="Helical" evidence="6">
    <location>
        <begin position="356"/>
        <end position="378"/>
    </location>
</feature>
<feature type="region of interest" description="Disordered" evidence="5">
    <location>
        <begin position="1"/>
        <end position="23"/>
    </location>
</feature>
<dbReference type="PANTHER" id="PTHR23423">
    <property type="entry name" value="ORGANIC SOLUTE TRANSPORTER-RELATED"/>
    <property type="match status" value="1"/>
</dbReference>
<name>A0A448Z7T3_9STRA</name>
<gene>
    <name evidence="7" type="ORF">PSNMU_V1.4_AUG-EV-PASAV3_0048990</name>
</gene>
<feature type="transmembrane region" description="Helical" evidence="6">
    <location>
        <begin position="390"/>
        <end position="413"/>
    </location>
</feature>